<organism evidence="1">
    <name type="scientific">Phytophthora nicotianae</name>
    <name type="common">Potato buckeye rot agent</name>
    <name type="synonym">Phytophthora parasitica</name>
    <dbReference type="NCBI Taxonomy" id="4792"/>
    <lineage>
        <taxon>Eukaryota</taxon>
        <taxon>Sar</taxon>
        <taxon>Stramenopiles</taxon>
        <taxon>Oomycota</taxon>
        <taxon>Peronosporomycetes</taxon>
        <taxon>Peronosporales</taxon>
        <taxon>Peronosporaceae</taxon>
        <taxon>Phytophthora</taxon>
    </lineage>
</organism>
<reference evidence="1" key="1">
    <citation type="submission" date="2013-11" db="EMBL/GenBank/DDBJ databases">
        <title>The Genome Sequence of Phytophthora parasitica CHvinca01.</title>
        <authorList>
            <consortium name="The Broad Institute Genomics Platform"/>
            <person name="Russ C."/>
            <person name="Tyler B."/>
            <person name="Panabieres F."/>
            <person name="Shan W."/>
            <person name="Tripathy S."/>
            <person name="Grunwald N."/>
            <person name="Machado M."/>
            <person name="Johnson C.S."/>
            <person name="Arredondo F."/>
            <person name="Hong C."/>
            <person name="Coffey M."/>
            <person name="Young S.K."/>
            <person name="Zeng Q."/>
            <person name="Gargeya S."/>
            <person name="Fitzgerald M."/>
            <person name="Abouelleil A."/>
            <person name="Alvarado L."/>
            <person name="Chapman S.B."/>
            <person name="Gainer-Dewar J."/>
            <person name="Goldberg J."/>
            <person name="Griggs A."/>
            <person name="Gujja S."/>
            <person name="Hansen M."/>
            <person name="Howarth C."/>
            <person name="Imamovic A."/>
            <person name="Ireland A."/>
            <person name="Larimer J."/>
            <person name="McCowan C."/>
            <person name="Murphy C."/>
            <person name="Pearson M."/>
            <person name="Poon T.W."/>
            <person name="Priest M."/>
            <person name="Roberts A."/>
            <person name="Saif S."/>
            <person name="Shea T."/>
            <person name="Sykes S."/>
            <person name="Wortman J."/>
            <person name="Nusbaum C."/>
            <person name="Birren B."/>
        </authorList>
    </citation>
    <scope>NUCLEOTIDE SEQUENCE [LARGE SCALE GENOMIC DNA]</scope>
    <source>
        <strain evidence="1">CHvinca01</strain>
    </source>
</reference>
<protein>
    <recommendedName>
        <fullName evidence="2">Tc1-like transposase DDE domain-containing protein</fullName>
    </recommendedName>
</protein>
<name>W2M0J8_PHYNI</name>
<accession>W2M0J8</accession>
<evidence type="ECO:0000313" key="1">
    <source>
        <dbReference type="EMBL" id="ETM03263.1"/>
    </source>
</evidence>
<evidence type="ECO:0008006" key="2">
    <source>
        <dbReference type="Google" id="ProtNLM"/>
    </source>
</evidence>
<proteinExistence type="predicted"/>
<dbReference type="OrthoDB" id="127242at2759"/>
<dbReference type="EMBL" id="KI677246">
    <property type="protein sequence ID" value="ETM03263.1"/>
    <property type="molecule type" value="Genomic_DNA"/>
</dbReference>
<dbReference type="AlphaFoldDB" id="W2M0J8"/>
<sequence>MAACVVRGFMAWETTSGTSTRQRFHQAFIRQAVKHLNPWPLPRSIVVMGNDLIHMYKEIEEVVHRCGAILLYLPPYYRGHVRPIEELNTTAHQFGISSVPRICTESGNETMPAERRTRLQSVPPLWIRLTRRQCCCLHDRIVTRGG</sequence>
<gene>
    <name evidence="1" type="ORF">L917_00491</name>
</gene>
<dbReference type="Proteomes" id="UP000054423">
    <property type="component" value="Unassembled WGS sequence"/>
</dbReference>